<dbReference type="EMBL" id="RCHU02000003">
    <property type="protein sequence ID" value="KAL3598974.1"/>
    <property type="molecule type" value="Genomic_DNA"/>
</dbReference>
<accession>A0ACC4CN59</accession>
<evidence type="ECO:0000313" key="1">
    <source>
        <dbReference type="EMBL" id="KAL3598974.1"/>
    </source>
</evidence>
<dbReference type="Proteomes" id="UP000309997">
    <property type="component" value="Unassembled WGS sequence"/>
</dbReference>
<evidence type="ECO:0000313" key="2">
    <source>
        <dbReference type="Proteomes" id="UP000309997"/>
    </source>
</evidence>
<sequence>MLLIIKTSIDANFTVEQHHLHNTRISEAARASPGNVAISQINTIPRRWATTTKGSIKLDADLNTQAIPCFH</sequence>
<keyword evidence="2" id="KW-1185">Reference proteome</keyword>
<name>A0ACC4CN59_POPAL</name>
<gene>
    <name evidence="1" type="ORF">D5086_006892</name>
</gene>
<organism evidence="1 2">
    <name type="scientific">Populus alba</name>
    <name type="common">White poplar</name>
    <dbReference type="NCBI Taxonomy" id="43335"/>
    <lineage>
        <taxon>Eukaryota</taxon>
        <taxon>Viridiplantae</taxon>
        <taxon>Streptophyta</taxon>
        <taxon>Embryophyta</taxon>
        <taxon>Tracheophyta</taxon>
        <taxon>Spermatophyta</taxon>
        <taxon>Magnoliopsida</taxon>
        <taxon>eudicotyledons</taxon>
        <taxon>Gunneridae</taxon>
        <taxon>Pentapetalae</taxon>
        <taxon>rosids</taxon>
        <taxon>fabids</taxon>
        <taxon>Malpighiales</taxon>
        <taxon>Salicaceae</taxon>
        <taxon>Saliceae</taxon>
        <taxon>Populus</taxon>
    </lineage>
</organism>
<proteinExistence type="predicted"/>
<comment type="caution">
    <text evidence="1">The sequence shown here is derived from an EMBL/GenBank/DDBJ whole genome shotgun (WGS) entry which is preliminary data.</text>
</comment>
<protein>
    <submittedName>
        <fullName evidence="1">Uncharacterized protein</fullName>
    </submittedName>
</protein>
<reference evidence="1 2" key="1">
    <citation type="journal article" date="2024" name="Plant Biotechnol. J.">
        <title>Genome and CRISPR/Cas9 system of a widespread forest tree (Populus alba) in the world.</title>
        <authorList>
            <person name="Liu Y.J."/>
            <person name="Jiang P.F."/>
            <person name="Han X.M."/>
            <person name="Li X.Y."/>
            <person name="Wang H.M."/>
            <person name="Wang Y.J."/>
            <person name="Wang X.X."/>
            <person name="Zeng Q.Y."/>
        </authorList>
    </citation>
    <scope>NUCLEOTIDE SEQUENCE [LARGE SCALE GENOMIC DNA]</scope>
    <source>
        <strain evidence="2">cv. PAL-ZL1</strain>
    </source>
</reference>